<protein>
    <submittedName>
        <fullName evidence="1">DNA-damage-inducible protein D</fullName>
    </submittedName>
</protein>
<reference evidence="1 2" key="1">
    <citation type="journal article" date="2011" name="Stand. Genomic Sci.">
        <title>Non-contiguous finished genome sequence and contextual data of the filamentous soil bacterium Ktedonobacter racemifer type strain (SOSP1-21).</title>
        <authorList>
            <person name="Chang Y.J."/>
            <person name="Land M."/>
            <person name="Hauser L."/>
            <person name="Chertkov O."/>
            <person name="Del Rio T.G."/>
            <person name="Nolan M."/>
            <person name="Copeland A."/>
            <person name="Tice H."/>
            <person name="Cheng J.F."/>
            <person name="Lucas S."/>
            <person name="Han C."/>
            <person name="Goodwin L."/>
            <person name="Pitluck S."/>
            <person name="Ivanova N."/>
            <person name="Ovchinikova G."/>
            <person name="Pati A."/>
            <person name="Chen A."/>
            <person name="Palaniappan K."/>
            <person name="Mavromatis K."/>
            <person name="Liolios K."/>
            <person name="Brettin T."/>
            <person name="Fiebig A."/>
            <person name="Rohde M."/>
            <person name="Abt B."/>
            <person name="Goker M."/>
            <person name="Detter J.C."/>
            <person name="Woyke T."/>
            <person name="Bristow J."/>
            <person name="Eisen J.A."/>
            <person name="Markowitz V."/>
            <person name="Hugenholtz P."/>
            <person name="Kyrpides N.C."/>
            <person name="Klenk H.P."/>
            <person name="Lapidus A."/>
        </authorList>
    </citation>
    <scope>NUCLEOTIDE SEQUENCE [LARGE SCALE GENOMIC DNA]</scope>
    <source>
        <strain evidence="2">DSM 44963</strain>
    </source>
</reference>
<proteinExistence type="predicted"/>
<dbReference type="RefSeq" id="WP_007921707.1">
    <property type="nucleotide sequence ID" value="NZ_ADVG01000005.1"/>
</dbReference>
<accession>D6U730</accession>
<dbReference type="OrthoDB" id="9803893at2"/>
<evidence type="ECO:0000313" key="1">
    <source>
        <dbReference type="EMBL" id="EFH79691.1"/>
    </source>
</evidence>
<name>D6U730_KTERA</name>
<comment type="caution">
    <text evidence="1">The sequence shown here is derived from an EMBL/GenBank/DDBJ whole genome shotgun (WGS) entry which is preliminary data.</text>
</comment>
<organism evidence="1 2">
    <name type="scientific">Ktedonobacter racemifer DSM 44963</name>
    <dbReference type="NCBI Taxonomy" id="485913"/>
    <lineage>
        <taxon>Bacteria</taxon>
        <taxon>Bacillati</taxon>
        <taxon>Chloroflexota</taxon>
        <taxon>Ktedonobacteria</taxon>
        <taxon>Ktedonobacterales</taxon>
        <taxon>Ktedonobacteraceae</taxon>
        <taxon>Ktedonobacter</taxon>
    </lineage>
</organism>
<dbReference type="STRING" id="485913.Krac_0178"/>
<dbReference type="InParanoid" id="D6U730"/>
<gene>
    <name evidence="1" type="ORF">Krac_0178</name>
</gene>
<keyword evidence="2" id="KW-1185">Reference proteome</keyword>
<dbReference type="eggNOG" id="COG3645">
    <property type="taxonomic scope" value="Bacteria"/>
</dbReference>
<dbReference type="Proteomes" id="UP000004508">
    <property type="component" value="Unassembled WGS sequence"/>
</dbReference>
<sequence length="176" mass="20179">MNLSAPDFDSLKRENDQGQVYWSARELSEQLGYRTNWRGFEQVIKKAMAACATDNIPIIENFFEAKITIRQGRATREISDYFLSKRACRYIAMQGNSHIPEIAAALSYFNYAIESHEIHELRHQTEQRIFLREKVAEENVHLSQTAMQSGVKGENMGLFMDAGYNGLCGIRIEFCA</sequence>
<dbReference type="EMBL" id="ADVG01000005">
    <property type="protein sequence ID" value="EFH79691.1"/>
    <property type="molecule type" value="Genomic_DNA"/>
</dbReference>
<evidence type="ECO:0000313" key="2">
    <source>
        <dbReference type="Proteomes" id="UP000004508"/>
    </source>
</evidence>
<dbReference type="AlphaFoldDB" id="D6U730"/>